<sequence length="136" mass="15314">MNILMNNGKTLIADFSVPNQKFSYLNHNIIDKKSAIYSLGVLLWELISEVPPFNGSTNLLITAIILQNKREKIIANTPTEYANICTKCFSFEPDQCPSSNEIKISLEKLSTEIITTNVVENNVIINNDVHMESRLV</sequence>
<dbReference type="InterPro" id="IPR011009">
    <property type="entry name" value="Kinase-like_dom_sf"/>
</dbReference>
<evidence type="ECO:0000259" key="1">
    <source>
        <dbReference type="Pfam" id="PF07714"/>
    </source>
</evidence>
<dbReference type="Gene3D" id="1.10.510.10">
    <property type="entry name" value="Transferase(Phosphotransferase) domain 1"/>
    <property type="match status" value="1"/>
</dbReference>
<keyword evidence="2" id="KW-0808">Transferase</keyword>
<keyword evidence="3" id="KW-1185">Reference proteome</keyword>
<dbReference type="InterPro" id="IPR001245">
    <property type="entry name" value="Ser-Thr/Tyr_kinase_cat_dom"/>
</dbReference>
<keyword evidence="2" id="KW-0418">Kinase</keyword>
<evidence type="ECO:0000313" key="2">
    <source>
        <dbReference type="EMBL" id="KAF0412025.1"/>
    </source>
</evidence>
<reference evidence="2 3" key="1">
    <citation type="journal article" date="2019" name="Environ. Microbiol.">
        <title>At the nexus of three kingdoms: the genome of the mycorrhizal fungus Gigaspora margarita provides insights into plant, endobacterial and fungal interactions.</title>
        <authorList>
            <person name="Venice F."/>
            <person name="Ghignone S."/>
            <person name="Salvioli di Fossalunga A."/>
            <person name="Amselem J."/>
            <person name="Novero M."/>
            <person name="Xianan X."/>
            <person name="Sedzielewska Toro K."/>
            <person name="Morin E."/>
            <person name="Lipzen A."/>
            <person name="Grigoriev I.V."/>
            <person name="Henrissat B."/>
            <person name="Martin F.M."/>
            <person name="Bonfante P."/>
        </authorList>
    </citation>
    <scope>NUCLEOTIDE SEQUENCE [LARGE SCALE GENOMIC DNA]</scope>
    <source>
        <strain evidence="2 3">BEG34</strain>
    </source>
</reference>
<accession>A0A8H3X466</accession>
<dbReference type="AlphaFoldDB" id="A0A8H3X466"/>
<dbReference type="GO" id="GO:0004672">
    <property type="term" value="F:protein kinase activity"/>
    <property type="evidence" value="ECO:0007669"/>
    <property type="project" value="InterPro"/>
</dbReference>
<organism evidence="2 3">
    <name type="scientific">Gigaspora margarita</name>
    <dbReference type="NCBI Taxonomy" id="4874"/>
    <lineage>
        <taxon>Eukaryota</taxon>
        <taxon>Fungi</taxon>
        <taxon>Fungi incertae sedis</taxon>
        <taxon>Mucoromycota</taxon>
        <taxon>Glomeromycotina</taxon>
        <taxon>Glomeromycetes</taxon>
        <taxon>Diversisporales</taxon>
        <taxon>Gigasporaceae</taxon>
        <taxon>Gigaspora</taxon>
    </lineage>
</organism>
<proteinExistence type="predicted"/>
<protein>
    <submittedName>
        <fullName evidence="2">Kinase-like protein</fullName>
    </submittedName>
</protein>
<dbReference type="Proteomes" id="UP000439903">
    <property type="component" value="Unassembled WGS sequence"/>
</dbReference>
<dbReference type="OrthoDB" id="2318453at2759"/>
<comment type="caution">
    <text evidence="2">The sequence shown here is derived from an EMBL/GenBank/DDBJ whole genome shotgun (WGS) entry which is preliminary data.</text>
</comment>
<dbReference type="Pfam" id="PF07714">
    <property type="entry name" value="PK_Tyr_Ser-Thr"/>
    <property type="match status" value="1"/>
</dbReference>
<dbReference type="SUPFAM" id="SSF56112">
    <property type="entry name" value="Protein kinase-like (PK-like)"/>
    <property type="match status" value="1"/>
</dbReference>
<evidence type="ECO:0000313" key="3">
    <source>
        <dbReference type="Proteomes" id="UP000439903"/>
    </source>
</evidence>
<gene>
    <name evidence="2" type="ORF">F8M41_008025</name>
</gene>
<name>A0A8H3X466_GIGMA</name>
<dbReference type="EMBL" id="WTPW01001827">
    <property type="protein sequence ID" value="KAF0412025.1"/>
    <property type="molecule type" value="Genomic_DNA"/>
</dbReference>
<feature type="domain" description="Serine-threonine/tyrosine-protein kinase catalytic" evidence="1">
    <location>
        <begin position="25"/>
        <end position="103"/>
    </location>
</feature>